<name>A0A3P7CX01_SCHSO</name>
<dbReference type="STRING" id="70667.A0A3P7CX01"/>
<dbReference type="PROSITE" id="PS50018">
    <property type="entry name" value="RAS_GTPASE_ACTIV_2"/>
    <property type="match status" value="1"/>
</dbReference>
<dbReference type="OrthoDB" id="5572587at2759"/>
<organism evidence="3 4">
    <name type="scientific">Schistocephalus solidus</name>
    <name type="common">Tapeworm</name>
    <dbReference type="NCBI Taxonomy" id="70667"/>
    <lineage>
        <taxon>Eukaryota</taxon>
        <taxon>Metazoa</taxon>
        <taxon>Spiralia</taxon>
        <taxon>Lophotrochozoa</taxon>
        <taxon>Platyhelminthes</taxon>
        <taxon>Cestoda</taxon>
        <taxon>Eucestoda</taxon>
        <taxon>Diphyllobothriidea</taxon>
        <taxon>Diphyllobothriidae</taxon>
        <taxon>Schistocephalus</taxon>
    </lineage>
</organism>
<dbReference type="PANTHER" id="PTHR10194">
    <property type="entry name" value="RAS GTPASE-ACTIVATING PROTEINS"/>
    <property type="match status" value="1"/>
</dbReference>
<dbReference type="SUPFAM" id="SSF48350">
    <property type="entry name" value="GTPase activation domain, GAP"/>
    <property type="match status" value="1"/>
</dbReference>
<proteinExistence type="predicted"/>
<evidence type="ECO:0000313" key="4">
    <source>
        <dbReference type="Proteomes" id="UP000275846"/>
    </source>
</evidence>
<dbReference type="Pfam" id="PF00616">
    <property type="entry name" value="RasGAP"/>
    <property type="match status" value="1"/>
</dbReference>
<protein>
    <recommendedName>
        <fullName evidence="2">Ras-GAP domain-containing protein</fullName>
    </recommendedName>
</protein>
<feature type="domain" description="Ras-GAP" evidence="2">
    <location>
        <begin position="1"/>
        <end position="102"/>
    </location>
</feature>
<dbReference type="GO" id="GO:0005096">
    <property type="term" value="F:GTPase activator activity"/>
    <property type="evidence" value="ECO:0007669"/>
    <property type="project" value="UniProtKB-KW"/>
</dbReference>
<dbReference type="AlphaFoldDB" id="A0A3P7CX01"/>
<gene>
    <name evidence="3" type="ORF">SSLN_LOCUS15387</name>
</gene>
<sequence>MVTFILGNKMLLTQQILLRLIVFFYHPTSDLRESLSSIRRTVETRHGEEVADQMISGCLFLRYLCPALHGPTLFGLTNAVPDEPRVSRNLTLIAKVLQTMANFSHFEAKENYMRFMNEFVVAMRDEMRAFLRAISTTAGTDVNPDIWIKRTNATYNCHSSIDLGYELTMMHRYLSAVVEAHPNVSHSSSADLIIHP</sequence>
<keyword evidence="1" id="KW-0343">GTPase activation</keyword>
<dbReference type="InterPro" id="IPR001936">
    <property type="entry name" value="RasGAP_dom"/>
</dbReference>
<dbReference type="PANTHER" id="PTHR10194:SF60">
    <property type="entry name" value="RAS GTPASE-ACTIVATING PROTEIN RASKOL"/>
    <property type="match status" value="1"/>
</dbReference>
<dbReference type="InterPro" id="IPR039360">
    <property type="entry name" value="Ras_GTPase"/>
</dbReference>
<dbReference type="InterPro" id="IPR008936">
    <property type="entry name" value="Rho_GTPase_activation_prot"/>
</dbReference>
<evidence type="ECO:0000259" key="2">
    <source>
        <dbReference type="PROSITE" id="PS50018"/>
    </source>
</evidence>
<reference evidence="3 4" key="1">
    <citation type="submission" date="2018-11" db="EMBL/GenBank/DDBJ databases">
        <authorList>
            <consortium name="Pathogen Informatics"/>
        </authorList>
    </citation>
    <scope>NUCLEOTIDE SEQUENCE [LARGE SCALE GENOMIC DNA]</scope>
    <source>
        <strain evidence="3 4">NST_G2</strain>
    </source>
</reference>
<accession>A0A3P7CX01</accession>
<evidence type="ECO:0000313" key="3">
    <source>
        <dbReference type="EMBL" id="VDM01773.1"/>
    </source>
</evidence>
<evidence type="ECO:0000256" key="1">
    <source>
        <dbReference type="ARBA" id="ARBA00022468"/>
    </source>
</evidence>
<keyword evidence="4" id="KW-1185">Reference proteome</keyword>
<dbReference type="Gene3D" id="1.10.506.10">
    <property type="entry name" value="GTPase Activation - p120gap, domain 1"/>
    <property type="match status" value="1"/>
</dbReference>
<dbReference type="EMBL" id="UYSU01039888">
    <property type="protein sequence ID" value="VDM01773.1"/>
    <property type="molecule type" value="Genomic_DNA"/>
</dbReference>
<dbReference type="Proteomes" id="UP000275846">
    <property type="component" value="Unassembled WGS sequence"/>
</dbReference>